<dbReference type="GeneID" id="300102548"/>
<proteinExistence type="predicted"/>
<organism evidence="1 2">
    <name type="scientific">Streptomyces seoulensis</name>
    <dbReference type="NCBI Taxonomy" id="73044"/>
    <lineage>
        <taxon>Bacteria</taxon>
        <taxon>Bacillati</taxon>
        <taxon>Actinomycetota</taxon>
        <taxon>Actinomycetes</taxon>
        <taxon>Kitasatosporales</taxon>
        <taxon>Streptomycetaceae</taxon>
        <taxon>Streptomyces</taxon>
    </lineage>
</organism>
<dbReference type="Proteomes" id="UP000292547">
    <property type="component" value="Chromosome"/>
</dbReference>
<dbReference type="KEGG" id="sseo:D0Z67_26965"/>
<dbReference type="STRING" id="73044.GCA_000725795_05226"/>
<reference evidence="1 2" key="1">
    <citation type="submission" date="2018-08" db="EMBL/GenBank/DDBJ databases">
        <title>The complete genome sequence of Streptomyces seoulensis, a pioneer strain for nickel superoxide dismutase discovery.</title>
        <authorList>
            <person name="Shin J."/>
            <person name="Lee J.-S."/>
            <person name="Lee E.-J."/>
            <person name="Youn H.-D."/>
        </authorList>
    </citation>
    <scope>NUCLEOTIDE SEQUENCE [LARGE SCALE GENOMIC DNA]</scope>
    <source>
        <strain evidence="1 2">KCTC 9819</strain>
    </source>
</reference>
<dbReference type="RefSeq" id="WP_031183316.1">
    <property type="nucleotide sequence ID" value="NZ_CP032229.1"/>
</dbReference>
<sequence>MSDLGDAHLRTWALRFMTLLAADLDDQLAWLGEQAVEAGSAVEEVLLLCRIWEGLVERGLGEPGTLREVRAIGRRLAEAEDAPRTGLWADELAVEPVWGDVRSLAGRLLRAEVGDRRDTP</sequence>
<dbReference type="AlphaFoldDB" id="A0A4V1A070"/>
<keyword evidence="2" id="KW-1185">Reference proteome</keyword>
<evidence type="ECO:0000313" key="2">
    <source>
        <dbReference type="Proteomes" id="UP000292547"/>
    </source>
</evidence>
<name>A0A4V1A070_STRSO</name>
<gene>
    <name evidence="1" type="ORF">D0Z67_26965</name>
</gene>
<dbReference type="OrthoDB" id="4301059at2"/>
<protein>
    <submittedName>
        <fullName evidence="1">Uncharacterized protein</fullName>
    </submittedName>
</protein>
<dbReference type="EMBL" id="CP032229">
    <property type="protein sequence ID" value="QBJ93556.1"/>
    <property type="molecule type" value="Genomic_DNA"/>
</dbReference>
<accession>A0A4V1A070</accession>
<evidence type="ECO:0000313" key="1">
    <source>
        <dbReference type="EMBL" id="QBJ93556.1"/>
    </source>
</evidence>